<sequence length="327" mass="37070">MQITRKHASVFNKKRGSPKTGVLKRNTKLIRNNPVLLIMMLPGIIYLIINNYLPMFGIFIAFKDINFAKGIWGSEWVGWSNFTYLFSSQDVLRITRNTILYNGAFIILGTTASITVAILLNEIKTKIFARFYQSVILLPYLISMVVIAYLVLAFLNEENGFINQSLLPLLGHDSVSWYTSPEYWPYILTFVHLWKIIGYSCIVYLAAILGIPHDLYESATLDGASKWKQIWSITLPMITPTIIVLFLLDVGRIFYSDFGLFFQVPLNSGALQPTTDVIDTYVYRGLMTFGDLGMSSAAGLYQSVVGFMLVVTMNGMVRRRNKDLALF</sequence>
<keyword evidence="5 7" id="KW-1133">Transmembrane helix</keyword>
<keyword evidence="4 7" id="KW-0812">Transmembrane</keyword>
<dbReference type="InterPro" id="IPR051393">
    <property type="entry name" value="ABC_transporter_permease"/>
</dbReference>
<dbReference type="CDD" id="cd06261">
    <property type="entry name" value="TM_PBP2"/>
    <property type="match status" value="1"/>
</dbReference>
<comment type="subcellular location">
    <subcellularLocation>
        <location evidence="1 7">Cell membrane</location>
        <topology evidence="1 7">Multi-pass membrane protein</topology>
    </subcellularLocation>
</comment>
<name>A0ABW5SN97_9BACL</name>
<keyword evidence="10" id="KW-1185">Reference proteome</keyword>
<dbReference type="InterPro" id="IPR035906">
    <property type="entry name" value="MetI-like_sf"/>
</dbReference>
<proteinExistence type="inferred from homology"/>
<dbReference type="PROSITE" id="PS50928">
    <property type="entry name" value="ABC_TM1"/>
    <property type="match status" value="1"/>
</dbReference>
<accession>A0ABW5SN97</accession>
<keyword evidence="2 7" id="KW-0813">Transport</keyword>
<dbReference type="RefSeq" id="WP_379262439.1">
    <property type="nucleotide sequence ID" value="NZ_JBHUMJ010000002.1"/>
</dbReference>
<feature type="transmembrane region" description="Helical" evidence="7">
    <location>
        <begin position="132"/>
        <end position="155"/>
    </location>
</feature>
<evidence type="ECO:0000256" key="3">
    <source>
        <dbReference type="ARBA" id="ARBA00022475"/>
    </source>
</evidence>
<evidence type="ECO:0000256" key="7">
    <source>
        <dbReference type="RuleBase" id="RU363032"/>
    </source>
</evidence>
<keyword evidence="3" id="KW-1003">Cell membrane</keyword>
<organism evidence="9 10">
    <name type="scientific">Paenibacillus shunpengii</name>
    <dbReference type="NCBI Taxonomy" id="2054424"/>
    <lineage>
        <taxon>Bacteria</taxon>
        <taxon>Bacillati</taxon>
        <taxon>Bacillota</taxon>
        <taxon>Bacilli</taxon>
        <taxon>Bacillales</taxon>
        <taxon>Paenibacillaceae</taxon>
        <taxon>Paenibacillus</taxon>
    </lineage>
</organism>
<feature type="transmembrane region" description="Helical" evidence="7">
    <location>
        <begin position="183"/>
        <end position="209"/>
    </location>
</feature>
<feature type="domain" description="ABC transmembrane type-1" evidence="8">
    <location>
        <begin position="95"/>
        <end position="313"/>
    </location>
</feature>
<feature type="transmembrane region" description="Helical" evidence="7">
    <location>
        <begin position="230"/>
        <end position="255"/>
    </location>
</feature>
<feature type="transmembrane region" description="Helical" evidence="7">
    <location>
        <begin position="299"/>
        <end position="317"/>
    </location>
</feature>
<dbReference type="EMBL" id="JBHUMJ010000002">
    <property type="protein sequence ID" value="MFD2701277.1"/>
    <property type="molecule type" value="Genomic_DNA"/>
</dbReference>
<gene>
    <name evidence="9" type="ORF">ACFSVM_12440</name>
</gene>
<evidence type="ECO:0000256" key="4">
    <source>
        <dbReference type="ARBA" id="ARBA00022692"/>
    </source>
</evidence>
<evidence type="ECO:0000259" key="8">
    <source>
        <dbReference type="PROSITE" id="PS50928"/>
    </source>
</evidence>
<evidence type="ECO:0000256" key="5">
    <source>
        <dbReference type="ARBA" id="ARBA00022989"/>
    </source>
</evidence>
<dbReference type="Proteomes" id="UP001597540">
    <property type="component" value="Unassembled WGS sequence"/>
</dbReference>
<evidence type="ECO:0000313" key="10">
    <source>
        <dbReference type="Proteomes" id="UP001597540"/>
    </source>
</evidence>
<evidence type="ECO:0000313" key="9">
    <source>
        <dbReference type="EMBL" id="MFD2701277.1"/>
    </source>
</evidence>
<protein>
    <submittedName>
        <fullName evidence="9">ABC transporter permease</fullName>
    </submittedName>
</protein>
<evidence type="ECO:0000256" key="2">
    <source>
        <dbReference type="ARBA" id="ARBA00022448"/>
    </source>
</evidence>
<feature type="transmembrane region" description="Helical" evidence="7">
    <location>
        <begin position="99"/>
        <end position="120"/>
    </location>
</feature>
<dbReference type="Gene3D" id="1.10.3720.10">
    <property type="entry name" value="MetI-like"/>
    <property type="match status" value="1"/>
</dbReference>
<comment type="similarity">
    <text evidence="7">Belongs to the binding-protein-dependent transport system permease family.</text>
</comment>
<keyword evidence="6 7" id="KW-0472">Membrane</keyword>
<dbReference type="SUPFAM" id="SSF161098">
    <property type="entry name" value="MetI-like"/>
    <property type="match status" value="1"/>
</dbReference>
<evidence type="ECO:0000256" key="1">
    <source>
        <dbReference type="ARBA" id="ARBA00004651"/>
    </source>
</evidence>
<dbReference type="InterPro" id="IPR000515">
    <property type="entry name" value="MetI-like"/>
</dbReference>
<comment type="caution">
    <text evidence="9">The sequence shown here is derived from an EMBL/GenBank/DDBJ whole genome shotgun (WGS) entry which is preliminary data.</text>
</comment>
<dbReference type="PANTHER" id="PTHR30193:SF44">
    <property type="entry name" value="LACTOSE TRANSPORT SYSTEM PERMEASE PROTEIN LACF"/>
    <property type="match status" value="1"/>
</dbReference>
<dbReference type="Pfam" id="PF00528">
    <property type="entry name" value="BPD_transp_1"/>
    <property type="match status" value="1"/>
</dbReference>
<evidence type="ECO:0000256" key="6">
    <source>
        <dbReference type="ARBA" id="ARBA00023136"/>
    </source>
</evidence>
<dbReference type="PANTHER" id="PTHR30193">
    <property type="entry name" value="ABC TRANSPORTER PERMEASE PROTEIN"/>
    <property type="match status" value="1"/>
</dbReference>
<feature type="transmembrane region" description="Helical" evidence="7">
    <location>
        <begin position="35"/>
        <end position="62"/>
    </location>
</feature>
<reference evidence="10" key="1">
    <citation type="journal article" date="2019" name="Int. J. Syst. Evol. Microbiol.">
        <title>The Global Catalogue of Microorganisms (GCM) 10K type strain sequencing project: providing services to taxonomists for standard genome sequencing and annotation.</title>
        <authorList>
            <consortium name="The Broad Institute Genomics Platform"/>
            <consortium name="The Broad Institute Genome Sequencing Center for Infectious Disease"/>
            <person name="Wu L."/>
            <person name="Ma J."/>
        </authorList>
    </citation>
    <scope>NUCLEOTIDE SEQUENCE [LARGE SCALE GENOMIC DNA]</scope>
    <source>
        <strain evidence="10">KCTC 33849</strain>
    </source>
</reference>